<gene>
    <name evidence="1" type="ORF">AZF04_09700</name>
</gene>
<dbReference type="RefSeq" id="WP_061949591.1">
    <property type="nucleotide sequence ID" value="NZ_LTAO01000034.1"/>
</dbReference>
<protein>
    <submittedName>
        <fullName evidence="1">Uncharacterized protein</fullName>
    </submittedName>
</protein>
<keyword evidence="2" id="KW-1185">Reference proteome</keyword>
<comment type="caution">
    <text evidence="1">The sequence shown here is derived from an EMBL/GenBank/DDBJ whole genome shotgun (WGS) entry which is preliminary data.</text>
</comment>
<dbReference type="AlphaFoldDB" id="A0A162D5D4"/>
<dbReference type="EMBL" id="LTAO01000034">
    <property type="protein sequence ID" value="KYG28167.1"/>
    <property type="molecule type" value="Genomic_DNA"/>
</dbReference>
<organism evidence="1 2">
    <name type="scientific">Alkalihalobacillus trypoxylicola</name>
    <dbReference type="NCBI Taxonomy" id="519424"/>
    <lineage>
        <taxon>Bacteria</taxon>
        <taxon>Bacillati</taxon>
        <taxon>Bacillota</taxon>
        <taxon>Bacilli</taxon>
        <taxon>Bacillales</taxon>
        <taxon>Bacillaceae</taxon>
        <taxon>Alkalihalobacillus</taxon>
    </lineage>
</organism>
<dbReference type="Proteomes" id="UP000075806">
    <property type="component" value="Unassembled WGS sequence"/>
</dbReference>
<dbReference type="STRING" id="519424.AZF04_09700"/>
<reference evidence="1" key="1">
    <citation type="submission" date="2016-02" db="EMBL/GenBank/DDBJ databases">
        <title>Genome sequence of Bacillus trypoxylicola KCTC 13244(T).</title>
        <authorList>
            <person name="Jeong H."/>
            <person name="Park S.-H."/>
            <person name="Choi S.-K."/>
        </authorList>
    </citation>
    <scope>NUCLEOTIDE SEQUENCE [LARGE SCALE GENOMIC DNA]</scope>
    <source>
        <strain evidence="1">KCTC 13244</strain>
    </source>
</reference>
<evidence type="ECO:0000313" key="2">
    <source>
        <dbReference type="Proteomes" id="UP000075806"/>
    </source>
</evidence>
<name>A0A162D5D4_9BACI</name>
<accession>A0A162D5D4</accession>
<proteinExistence type="predicted"/>
<sequence length="67" mass="7861">MEFNKERFNYINDRVNGVGKLMLEEMNMLKDIGIDLTHYGISREDVSCGLIDSEKYLGKLEYMLYFG</sequence>
<evidence type="ECO:0000313" key="1">
    <source>
        <dbReference type="EMBL" id="KYG28167.1"/>
    </source>
</evidence>